<reference evidence="2" key="1">
    <citation type="submission" date="2021-02" db="EMBL/GenBank/DDBJ databases">
        <authorList>
            <person name="Nowell W R."/>
        </authorList>
    </citation>
    <scope>NUCLEOTIDE SEQUENCE</scope>
</reference>
<protein>
    <submittedName>
        <fullName evidence="2">Uncharacterized protein</fullName>
    </submittedName>
</protein>
<feature type="region of interest" description="Disordered" evidence="1">
    <location>
        <begin position="831"/>
        <end position="858"/>
    </location>
</feature>
<comment type="caution">
    <text evidence="2">The sequence shown here is derived from an EMBL/GenBank/DDBJ whole genome shotgun (WGS) entry which is preliminary data.</text>
</comment>
<feature type="compositionally biased region" description="Polar residues" evidence="1">
    <location>
        <begin position="439"/>
        <end position="450"/>
    </location>
</feature>
<evidence type="ECO:0000313" key="3">
    <source>
        <dbReference type="EMBL" id="CAF1252459.1"/>
    </source>
</evidence>
<dbReference type="EMBL" id="CAJNOK010016815">
    <property type="protein sequence ID" value="CAF1252459.1"/>
    <property type="molecule type" value="Genomic_DNA"/>
</dbReference>
<keyword evidence="6" id="KW-1185">Reference proteome</keyword>
<proteinExistence type="predicted"/>
<evidence type="ECO:0000256" key="1">
    <source>
        <dbReference type="SAM" id="MobiDB-lite"/>
    </source>
</evidence>
<organism evidence="2 6">
    <name type="scientific">Didymodactylos carnosus</name>
    <dbReference type="NCBI Taxonomy" id="1234261"/>
    <lineage>
        <taxon>Eukaryota</taxon>
        <taxon>Metazoa</taxon>
        <taxon>Spiralia</taxon>
        <taxon>Gnathifera</taxon>
        <taxon>Rotifera</taxon>
        <taxon>Eurotatoria</taxon>
        <taxon>Bdelloidea</taxon>
        <taxon>Philodinida</taxon>
        <taxon>Philodinidae</taxon>
        <taxon>Didymodactylos</taxon>
    </lineage>
</organism>
<evidence type="ECO:0000313" key="2">
    <source>
        <dbReference type="EMBL" id="CAF0755551.1"/>
    </source>
</evidence>
<dbReference type="AlphaFoldDB" id="A0A813PSU9"/>
<dbReference type="Proteomes" id="UP000682733">
    <property type="component" value="Unassembled WGS sequence"/>
</dbReference>
<feature type="compositionally biased region" description="Basic residues" evidence="1">
    <location>
        <begin position="845"/>
        <end position="858"/>
    </location>
</feature>
<feature type="compositionally biased region" description="Polar residues" evidence="1">
    <location>
        <begin position="332"/>
        <end position="345"/>
    </location>
</feature>
<feature type="region of interest" description="Disordered" evidence="1">
    <location>
        <begin position="332"/>
        <end position="394"/>
    </location>
</feature>
<dbReference type="EMBL" id="CAJOBC010000095">
    <property type="protein sequence ID" value="CAF3535834.1"/>
    <property type="molecule type" value="Genomic_DNA"/>
</dbReference>
<name>A0A813PSU9_9BILA</name>
<accession>A0A813PSU9</accession>
<dbReference type="EMBL" id="CAJOBA010038367">
    <property type="protein sequence ID" value="CAF4059581.1"/>
    <property type="molecule type" value="Genomic_DNA"/>
</dbReference>
<feature type="region of interest" description="Disordered" evidence="1">
    <location>
        <begin position="435"/>
        <end position="459"/>
    </location>
</feature>
<evidence type="ECO:0000313" key="5">
    <source>
        <dbReference type="EMBL" id="CAF4059581.1"/>
    </source>
</evidence>
<sequence>MKLSTLDTKDPIDFNNLTIITHPKPPRRRQSGATYIPFRPYVKCLNSIRQQHSFTDGKASWLTQGKDEIFFTQQNARCIGTLLDDCGISDSIRLDIEAESTKLPMMCKLWIIVDGAVVERGKAHMVQDAAIQVHTGGRSRRNLTLNDSASRTTTYDRRRRQSWHDISEYRSVPYYQYSRPAKDCPQTGVQCNRDLETPLSMITETSDDTKLIKEEKIVTQEKKSIMTQTESTHDNSSTQTNFEYVHFYHLLSHQSTAILSSMVDPVLYHHQSHLTAESYSWETTETFRNGVRYNNVFVSTGDDYPKWWIQVLSTASILSEKSINVQEQQSIITMSSPRMQEQGVQTERKQSRQQSSSSLLTEKNLYDDFDENNHTRMRTNSGYSSQNEHLRSKTNSRLSDYYSSDLDGNLTTANNNKRADQSSSRLSDYLSIKEEDGQNKNSSSSQTHSPSRGGGDHLDYKQFELSLNTLPINNHHSLTRQSDVSLNLSSSHILRSPFQRSSTTAARNRTSSEISTILDNRQHRTGAIIATKWEPTSTSILIDDKMIKRETRSDVESDDSYVPSLSEIDRILEIYRQQALLEISQRSNIDKTNMEMELYTGNEHSIRSSRHNSVNVIPSQGTIATIATKYRSIKPTSQDMINAYMDERCTACIPRLLTSRLEPSLALPPISELSLIKPEYVELNYNNYWSPWIAYNEQRVNDLQKRIELLLQIDDDQDLLTLTAPSLISSSNRTVTQHIDDILLQDKYNDKHHFLGHRALTYPSTNSKSSSSITHANGILNYPSYSRYSPHFYRLRAALNYTALPENMYHALPISPRFTQQKSVRIGPVTHLKSTPVSPRSADHSHHRLKSTSRSVLHKKPPTHYHRSILRSTAPHMNTSHIWQNSTDGLTYVLQQWSIPRYYRLYDDVGFRDMYRISLLMNPYLDQADVYSNIAKNYLFEQVTASS</sequence>
<dbReference type="OrthoDB" id="9998312at2759"/>
<dbReference type="Proteomes" id="UP000677228">
    <property type="component" value="Unassembled WGS sequence"/>
</dbReference>
<dbReference type="Proteomes" id="UP000681722">
    <property type="component" value="Unassembled WGS sequence"/>
</dbReference>
<feature type="compositionally biased region" description="Polar residues" evidence="1">
    <location>
        <begin position="378"/>
        <end position="394"/>
    </location>
</feature>
<dbReference type="EMBL" id="CAJNOQ010000095">
    <property type="protein sequence ID" value="CAF0755551.1"/>
    <property type="molecule type" value="Genomic_DNA"/>
</dbReference>
<gene>
    <name evidence="2" type="ORF">GPM918_LOCUS1090</name>
    <name evidence="3" type="ORF">OVA965_LOCUS26343</name>
    <name evidence="4" type="ORF">SRO942_LOCUS1090</name>
    <name evidence="5" type="ORF">TMI583_LOCUS27081</name>
</gene>
<dbReference type="Proteomes" id="UP000663829">
    <property type="component" value="Unassembled WGS sequence"/>
</dbReference>
<evidence type="ECO:0000313" key="6">
    <source>
        <dbReference type="Proteomes" id="UP000663829"/>
    </source>
</evidence>
<evidence type="ECO:0000313" key="4">
    <source>
        <dbReference type="EMBL" id="CAF3535834.1"/>
    </source>
</evidence>